<sequence>MFTRLSVVSCALAMTIAATASPHGGDWGSCKEPTTTTVTALSTVTATVTTTSTAAVSTATSITIDQCNTGSIQCCNSVTHSNSTFGQAVTSLLGVNATHPNTLMGMNCSPMDSNSTEPICEASPICCENNAHGSLISIGCIIIEM</sequence>
<evidence type="ECO:0000313" key="8">
    <source>
        <dbReference type="Proteomes" id="UP000703269"/>
    </source>
</evidence>
<protein>
    <recommendedName>
        <fullName evidence="6">Hydrophobin</fullName>
    </recommendedName>
</protein>
<dbReference type="AlphaFoldDB" id="A0A9P3LFB2"/>
<name>A0A9P3LFB2_9APHY</name>
<keyword evidence="8" id="KW-1185">Reference proteome</keyword>
<keyword evidence="6" id="KW-0732">Signal</keyword>
<evidence type="ECO:0000256" key="2">
    <source>
        <dbReference type="ARBA" id="ARBA00010446"/>
    </source>
</evidence>
<evidence type="ECO:0000256" key="5">
    <source>
        <dbReference type="ARBA" id="ARBA00023157"/>
    </source>
</evidence>
<dbReference type="GO" id="GO:0009277">
    <property type="term" value="C:fungal-type cell wall"/>
    <property type="evidence" value="ECO:0007669"/>
    <property type="project" value="InterPro"/>
</dbReference>
<evidence type="ECO:0000256" key="6">
    <source>
        <dbReference type="RuleBase" id="RU365009"/>
    </source>
</evidence>
<evidence type="ECO:0000256" key="4">
    <source>
        <dbReference type="ARBA" id="ARBA00022525"/>
    </source>
</evidence>
<proteinExistence type="inferred from homology"/>
<dbReference type="InterPro" id="IPR001338">
    <property type="entry name" value="Class_I_Hydrophobin"/>
</dbReference>
<dbReference type="SMART" id="SM00075">
    <property type="entry name" value="HYDRO"/>
    <property type="match status" value="1"/>
</dbReference>
<comment type="similarity">
    <text evidence="2 6">Belongs to the fungal hydrophobin family.</text>
</comment>
<dbReference type="CDD" id="cd23507">
    <property type="entry name" value="hydrophobin_I"/>
    <property type="match status" value="1"/>
</dbReference>
<dbReference type="Pfam" id="PF01185">
    <property type="entry name" value="Hydrophobin"/>
    <property type="match status" value="1"/>
</dbReference>
<organism evidence="7 8">
    <name type="scientific">Phanerochaete sordida</name>
    <dbReference type="NCBI Taxonomy" id="48140"/>
    <lineage>
        <taxon>Eukaryota</taxon>
        <taxon>Fungi</taxon>
        <taxon>Dikarya</taxon>
        <taxon>Basidiomycota</taxon>
        <taxon>Agaricomycotina</taxon>
        <taxon>Agaricomycetes</taxon>
        <taxon>Polyporales</taxon>
        <taxon>Phanerochaetaceae</taxon>
        <taxon>Phanerochaete</taxon>
    </lineage>
</organism>
<evidence type="ECO:0000256" key="3">
    <source>
        <dbReference type="ARBA" id="ARBA00022512"/>
    </source>
</evidence>
<accession>A0A9P3LFB2</accession>
<dbReference type="OrthoDB" id="4225815at2759"/>
<feature type="chain" id="PRO_5040536875" description="Hydrophobin" evidence="6">
    <location>
        <begin position="21"/>
        <end position="145"/>
    </location>
</feature>
<feature type="signal peptide" evidence="6">
    <location>
        <begin position="1"/>
        <end position="20"/>
    </location>
</feature>
<reference evidence="7 8" key="1">
    <citation type="submission" date="2021-08" db="EMBL/GenBank/DDBJ databases">
        <title>Draft Genome Sequence of Phanerochaete sordida strain YK-624.</title>
        <authorList>
            <person name="Mori T."/>
            <person name="Dohra H."/>
            <person name="Suzuki T."/>
            <person name="Kawagishi H."/>
            <person name="Hirai H."/>
        </authorList>
    </citation>
    <scope>NUCLEOTIDE SEQUENCE [LARGE SCALE GENOMIC DNA]</scope>
    <source>
        <strain evidence="7 8">YK-624</strain>
    </source>
</reference>
<dbReference type="Proteomes" id="UP000703269">
    <property type="component" value="Unassembled WGS sequence"/>
</dbReference>
<dbReference type="GO" id="GO:0005199">
    <property type="term" value="F:structural constituent of cell wall"/>
    <property type="evidence" value="ECO:0007669"/>
    <property type="project" value="InterPro"/>
</dbReference>
<gene>
    <name evidence="7" type="ORF">PsYK624_085930</name>
</gene>
<dbReference type="EMBL" id="BPQB01000026">
    <property type="protein sequence ID" value="GJE92439.1"/>
    <property type="molecule type" value="Genomic_DNA"/>
</dbReference>
<keyword evidence="3 6" id="KW-0134">Cell wall</keyword>
<evidence type="ECO:0000256" key="1">
    <source>
        <dbReference type="ARBA" id="ARBA00004191"/>
    </source>
</evidence>
<keyword evidence="4 6" id="KW-0964">Secreted</keyword>
<evidence type="ECO:0000313" key="7">
    <source>
        <dbReference type="EMBL" id="GJE92439.1"/>
    </source>
</evidence>
<keyword evidence="5 6" id="KW-1015">Disulfide bond</keyword>
<comment type="caution">
    <text evidence="7">The sequence shown here is derived from an EMBL/GenBank/DDBJ whole genome shotgun (WGS) entry which is preliminary data.</text>
</comment>
<comment type="subcellular location">
    <subcellularLocation>
        <location evidence="1 6">Secreted</location>
        <location evidence="1 6">Cell wall</location>
    </subcellularLocation>
</comment>